<dbReference type="Pfam" id="PF05569">
    <property type="entry name" value="Peptidase_M56"/>
    <property type="match status" value="1"/>
</dbReference>
<protein>
    <recommendedName>
        <fullName evidence="2">Peptidase M56 domain-containing protein</fullName>
    </recommendedName>
</protein>
<feature type="transmembrane region" description="Helical" evidence="1">
    <location>
        <begin position="265"/>
        <end position="285"/>
    </location>
</feature>
<dbReference type="PANTHER" id="PTHR34978">
    <property type="entry name" value="POSSIBLE SENSOR-TRANSDUCER PROTEIN BLAR"/>
    <property type="match status" value="1"/>
</dbReference>
<organism evidence="3 4">
    <name type="scientific">Brevifollis gellanilyticus</name>
    <dbReference type="NCBI Taxonomy" id="748831"/>
    <lineage>
        <taxon>Bacteria</taxon>
        <taxon>Pseudomonadati</taxon>
        <taxon>Verrucomicrobiota</taxon>
        <taxon>Verrucomicrobiia</taxon>
        <taxon>Verrucomicrobiales</taxon>
        <taxon>Verrucomicrobiaceae</taxon>
    </lineage>
</organism>
<comment type="caution">
    <text evidence="3">The sequence shown here is derived from an EMBL/GenBank/DDBJ whole genome shotgun (WGS) entry which is preliminary data.</text>
</comment>
<proteinExistence type="predicted"/>
<feature type="transmembrane region" description="Helical" evidence="1">
    <location>
        <begin position="6"/>
        <end position="25"/>
    </location>
</feature>
<evidence type="ECO:0000313" key="4">
    <source>
        <dbReference type="Proteomes" id="UP000321577"/>
    </source>
</evidence>
<keyword evidence="4" id="KW-1185">Reference proteome</keyword>
<dbReference type="OrthoDB" id="129051at2"/>
<dbReference type="EMBL" id="BKAG01000003">
    <property type="protein sequence ID" value="GEP41428.1"/>
    <property type="molecule type" value="Genomic_DNA"/>
</dbReference>
<accession>A0A512M3Z2</accession>
<dbReference type="PANTHER" id="PTHR34978:SF3">
    <property type="entry name" value="SLR0241 PROTEIN"/>
    <property type="match status" value="1"/>
</dbReference>
<dbReference type="Proteomes" id="UP000321577">
    <property type="component" value="Unassembled WGS sequence"/>
</dbReference>
<sequence>MIWFLLSSSLLMAVALLVPASAIGLRRRALEIAALAVLFLPLLSQIMPENTEASASQTSAETISSSNLWLSLWLLGITFTLVRSWRQWRQVRRMCLHARELLNEERTRVAELLLLQNDRDLKRFRVSSLVETPLALPGRQGGVLLPEDWMTWPARLQKTALRHEWHHVLQHDASLACLMRVFAVLFWFNPLAWRLVSAWSAACEHEADRAAVADADPVAYADDLLAFASGRMSAPAPLPAFTSSRLGDRIALLFVRPTWRRRSRWLAIASLLALVSITLGCAWLGRPHAVIMREEAQTRLAASAFPLDDAP</sequence>
<dbReference type="RefSeq" id="WP_146848886.1">
    <property type="nucleotide sequence ID" value="NZ_BKAG01000003.1"/>
</dbReference>
<feature type="transmembrane region" description="Helical" evidence="1">
    <location>
        <begin position="32"/>
        <end position="48"/>
    </location>
</feature>
<keyword evidence="1" id="KW-0812">Transmembrane</keyword>
<reference evidence="3 4" key="1">
    <citation type="submission" date="2019-07" db="EMBL/GenBank/DDBJ databases">
        <title>Whole genome shotgun sequence of Brevifollis gellanilyticus NBRC 108608.</title>
        <authorList>
            <person name="Hosoyama A."/>
            <person name="Uohara A."/>
            <person name="Ohji S."/>
            <person name="Ichikawa N."/>
        </authorList>
    </citation>
    <scope>NUCLEOTIDE SEQUENCE [LARGE SCALE GENOMIC DNA]</scope>
    <source>
        <strain evidence="3 4">NBRC 108608</strain>
    </source>
</reference>
<dbReference type="AlphaFoldDB" id="A0A512M3Z2"/>
<feature type="domain" description="Peptidase M56" evidence="2">
    <location>
        <begin position="2"/>
        <end position="251"/>
    </location>
</feature>
<keyword evidence="1" id="KW-1133">Transmembrane helix</keyword>
<keyword evidence="1" id="KW-0472">Membrane</keyword>
<name>A0A512M3Z2_9BACT</name>
<gene>
    <name evidence="3" type="ORF">BGE01nite_07190</name>
</gene>
<evidence type="ECO:0000256" key="1">
    <source>
        <dbReference type="SAM" id="Phobius"/>
    </source>
</evidence>
<evidence type="ECO:0000259" key="2">
    <source>
        <dbReference type="Pfam" id="PF05569"/>
    </source>
</evidence>
<dbReference type="InterPro" id="IPR008756">
    <property type="entry name" value="Peptidase_M56"/>
</dbReference>
<dbReference type="InterPro" id="IPR052173">
    <property type="entry name" value="Beta-lactam_resp_regulator"/>
</dbReference>
<evidence type="ECO:0000313" key="3">
    <source>
        <dbReference type="EMBL" id="GEP41428.1"/>
    </source>
</evidence>
<feature type="transmembrane region" description="Helical" evidence="1">
    <location>
        <begin position="68"/>
        <end position="85"/>
    </location>
</feature>